<name>A0A392MGF7_9FABA</name>
<sequence length="92" mass="10295">PDLAKGYSVRGAYQLLTSQESVSMSAVEHLIWHKQHVWFTFVFNPVLDRCYGGGSSEFSQSLLSVHSFFRRLAGAAVLLAAYLASMCLDYME</sequence>
<evidence type="ECO:0000313" key="1">
    <source>
        <dbReference type="EMBL" id="MCH86165.1"/>
    </source>
</evidence>
<dbReference type="AlphaFoldDB" id="A0A392MGF7"/>
<accession>A0A392MGF7</accession>
<comment type="caution">
    <text evidence="1">The sequence shown here is derived from an EMBL/GenBank/DDBJ whole genome shotgun (WGS) entry which is preliminary data.</text>
</comment>
<dbReference type="EMBL" id="LXQA010009848">
    <property type="protein sequence ID" value="MCH86165.1"/>
    <property type="molecule type" value="Genomic_DNA"/>
</dbReference>
<proteinExistence type="predicted"/>
<dbReference type="Proteomes" id="UP000265520">
    <property type="component" value="Unassembled WGS sequence"/>
</dbReference>
<feature type="non-terminal residue" evidence="1">
    <location>
        <position position="1"/>
    </location>
</feature>
<evidence type="ECO:0000313" key="2">
    <source>
        <dbReference type="Proteomes" id="UP000265520"/>
    </source>
</evidence>
<gene>
    <name evidence="1" type="ORF">A2U01_0007019</name>
</gene>
<keyword evidence="2" id="KW-1185">Reference proteome</keyword>
<reference evidence="1 2" key="1">
    <citation type="journal article" date="2018" name="Front. Plant Sci.">
        <title>Red Clover (Trifolium pratense) and Zigzag Clover (T. medium) - A Picture of Genomic Similarities and Differences.</title>
        <authorList>
            <person name="Dluhosova J."/>
            <person name="Istvanek J."/>
            <person name="Nedelnik J."/>
            <person name="Repkova J."/>
        </authorList>
    </citation>
    <scope>NUCLEOTIDE SEQUENCE [LARGE SCALE GENOMIC DNA]</scope>
    <source>
        <strain evidence="2">cv. 10/8</strain>
        <tissue evidence="1">Leaf</tissue>
    </source>
</reference>
<protein>
    <submittedName>
        <fullName evidence="1">Uncharacterized protein</fullName>
    </submittedName>
</protein>
<organism evidence="1 2">
    <name type="scientific">Trifolium medium</name>
    <dbReference type="NCBI Taxonomy" id="97028"/>
    <lineage>
        <taxon>Eukaryota</taxon>
        <taxon>Viridiplantae</taxon>
        <taxon>Streptophyta</taxon>
        <taxon>Embryophyta</taxon>
        <taxon>Tracheophyta</taxon>
        <taxon>Spermatophyta</taxon>
        <taxon>Magnoliopsida</taxon>
        <taxon>eudicotyledons</taxon>
        <taxon>Gunneridae</taxon>
        <taxon>Pentapetalae</taxon>
        <taxon>rosids</taxon>
        <taxon>fabids</taxon>
        <taxon>Fabales</taxon>
        <taxon>Fabaceae</taxon>
        <taxon>Papilionoideae</taxon>
        <taxon>50 kb inversion clade</taxon>
        <taxon>NPAAA clade</taxon>
        <taxon>Hologalegina</taxon>
        <taxon>IRL clade</taxon>
        <taxon>Trifolieae</taxon>
        <taxon>Trifolium</taxon>
    </lineage>
</organism>